<organism evidence="12 13">
    <name type="scientific">Massilimicrobiota timonensis</name>
    <dbReference type="NCBI Taxonomy" id="1776392"/>
    <lineage>
        <taxon>Bacteria</taxon>
        <taxon>Bacillati</taxon>
        <taxon>Bacillota</taxon>
        <taxon>Erysipelotrichia</taxon>
        <taxon>Erysipelotrichales</taxon>
        <taxon>Erysipelotrichaceae</taxon>
        <taxon>Massilimicrobiota</taxon>
    </lineage>
</organism>
<dbReference type="GO" id="GO:0006633">
    <property type="term" value="P:fatty acid biosynthetic process"/>
    <property type="evidence" value="ECO:0007669"/>
    <property type="project" value="UniProtKB-UniRule"/>
</dbReference>
<keyword evidence="7 9" id="KW-0275">Fatty acid biosynthesis</keyword>
<dbReference type="CDD" id="cd00830">
    <property type="entry name" value="KAS_III"/>
    <property type="match status" value="1"/>
</dbReference>
<evidence type="ECO:0000256" key="5">
    <source>
        <dbReference type="ARBA" id="ARBA00022832"/>
    </source>
</evidence>
<feature type="active site" evidence="9">
    <location>
        <position position="114"/>
    </location>
</feature>
<dbReference type="EMBL" id="NFLJ01000017">
    <property type="protein sequence ID" value="OUQ34387.1"/>
    <property type="molecule type" value="Genomic_DNA"/>
</dbReference>
<evidence type="ECO:0000259" key="10">
    <source>
        <dbReference type="Pfam" id="PF08541"/>
    </source>
</evidence>
<dbReference type="PANTHER" id="PTHR34069">
    <property type="entry name" value="3-OXOACYL-[ACYL-CARRIER-PROTEIN] SYNTHASE 3"/>
    <property type="match status" value="1"/>
</dbReference>
<keyword evidence="13" id="KW-1185">Reference proteome</keyword>
<dbReference type="InterPro" id="IPR013751">
    <property type="entry name" value="ACP_syn_III_N"/>
</dbReference>
<dbReference type="Proteomes" id="UP000195305">
    <property type="component" value="Unassembled WGS sequence"/>
</dbReference>
<evidence type="ECO:0000256" key="6">
    <source>
        <dbReference type="ARBA" id="ARBA00023098"/>
    </source>
</evidence>
<keyword evidence="6 9" id="KW-0443">Lipid metabolism</keyword>
<evidence type="ECO:0000256" key="9">
    <source>
        <dbReference type="HAMAP-Rule" id="MF_01815"/>
    </source>
</evidence>
<comment type="catalytic activity">
    <reaction evidence="9">
        <text>malonyl-[ACP] + acetyl-CoA + H(+) = 3-oxobutanoyl-[ACP] + CO2 + CoA</text>
        <dbReference type="Rhea" id="RHEA:12080"/>
        <dbReference type="Rhea" id="RHEA-COMP:9623"/>
        <dbReference type="Rhea" id="RHEA-COMP:9625"/>
        <dbReference type="ChEBI" id="CHEBI:15378"/>
        <dbReference type="ChEBI" id="CHEBI:16526"/>
        <dbReference type="ChEBI" id="CHEBI:57287"/>
        <dbReference type="ChEBI" id="CHEBI:57288"/>
        <dbReference type="ChEBI" id="CHEBI:78449"/>
        <dbReference type="ChEBI" id="CHEBI:78450"/>
        <dbReference type="EC" id="2.3.1.180"/>
    </reaction>
</comment>
<evidence type="ECO:0000256" key="7">
    <source>
        <dbReference type="ARBA" id="ARBA00023160"/>
    </source>
</evidence>
<evidence type="ECO:0000256" key="4">
    <source>
        <dbReference type="ARBA" id="ARBA00022679"/>
    </source>
</evidence>
<comment type="similarity">
    <text evidence="1 9">Belongs to the thiolase-like superfamily. FabH family.</text>
</comment>
<feature type="region of interest" description="ACP-binding" evidence="9">
    <location>
        <begin position="248"/>
        <end position="252"/>
    </location>
</feature>
<name>A0A1Y4SWR6_9FIRM</name>
<reference evidence="12 13" key="1">
    <citation type="journal article" date="2018" name="BMC Genomics">
        <title>Whole genome sequencing and function prediction of 133 gut anaerobes isolated from chicken caecum in pure cultures.</title>
        <authorList>
            <person name="Medvecky M."/>
            <person name="Cejkova D."/>
            <person name="Polansky O."/>
            <person name="Karasova D."/>
            <person name="Kubasova T."/>
            <person name="Cizek A."/>
            <person name="Rychlik I."/>
        </authorList>
    </citation>
    <scope>NUCLEOTIDE SEQUENCE [LARGE SCALE GENOMIC DNA]</scope>
    <source>
        <strain evidence="12 13">An13</strain>
    </source>
</reference>
<dbReference type="SUPFAM" id="SSF53901">
    <property type="entry name" value="Thiolase-like"/>
    <property type="match status" value="1"/>
</dbReference>
<evidence type="ECO:0000256" key="1">
    <source>
        <dbReference type="ARBA" id="ARBA00008642"/>
    </source>
</evidence>
<comment type="subunit">
    <text evidence="9">Homodimer.</text>
</comment>
<dbReference type="UniPathway" id="UPA00094"/>
<comment type="subcellular location">
    <subcellularLocation>
        <location evidence="9">Cytoplasm</location>
    </subcellularLocation>
</comment>
<protein>
    <recommendedName>
        <fullName evidence="9">Beta-ketoacyl-[acyl-carrier-protein] synthase III</fullName>
        <shortName evidence="9">Beta-ketoacyl-ACP synthase III</shortName>
        <shortName evidence="9">KAS III</shortName>
        <ecNumber evidence="9">2.3.1.180</ecNumber>
    </recommendedName>
    <alternativeName>
        <fullName evidence="9">3-oxoacyl-[acyl-carrier-protein] synthase 3</fullName>
    </alternativeName>
    <alternativeName>
        <fullName evidence="9">3-oxoacyl-[acyl-carrier-protein] synthase III</fullName>
    </alternativeName>
</protein>
<proteinExistence type="inferred from homology"/>
<dbReference type="HAMAP" id="MF_01815">
    <property type="entry name" value="FabH"/>
    <property type="match status" value="1"/>
</dbReference>
<keyword evidence="8 9" id="KW-0012">Acyltransferase</keyword>
<dbReference type="Gene3D" id="3.40.47.10">
    <property type="match status" value="1"/>
</dbReference>
<dbReference type="Pfam" id="PF08545">
    <property type="entry name" value="ACP_syn_III"/>
    <property type="match status" value="1"/>
</dbReference>
<feature type="active site" evidence="9">
    <location>
        <position position="277"/>
    </location>
</feature>
<comment type="function">
    <text evidence="9">Catalyzes the condensation reaction of fatty acid synthesis by the addition to an acyl acceptor of two carbons from malonyl-ACP. Catalyzes the first condensation reaction which initiates fatty acid synthesis and may therefore play a role in governing the total rate of fatty acid production. Possesses both acetoacetyl-ACP synthase and acetyl transacylase activities. Its substrate specificity determines the biosynthesis of branched-chain and/or straight-chain of fatty acids.</text>
</comment>
<feature type="domain" description="Beta-ketoacyl-[acyl-carrier-protein] synthase III N-terminal" evidence="11">
    <location>
        <begin position="108"/>
        <end position="171"/>
    </location>
</feature>
<dbReference type="PANTHER" id="PTHR34069:SF2">
    <property type="entry name" value="BETA-KETOACYL-[ACYL-CARRIER-PROTEIN] SYNTHASE III"/>
    <property type="match status" value="1"/>
</dbReference>
<dbReference type="EC" id="2.3.1.180" evidence="9"/>
<sequence length="324" mass="35615">MSSIEILGTGFVRAQKKISNQDLEKRVDTSDEWIVQRTGISSRYVSETENTSDLACQASLQAIEDAKIQKEDIEVIIVATMTPDCMTPSTACLVQAKLGLNDCPVFAFDINGACSGFLYAFQIASDLLNRYQHILVIGSETISKMIDWNDRSTCVLFGDGAGAMVLGRGQTKLYHYANSEGDVEDVLKAQGLPLVKDLQNNEATTHYLNMKGNDVFRFAVRVLKESIENVLEQSHLTMDDIDLVIPHQANYRIISHVAKKMKVDLSKFYMNLQEFGNTSAASIPIAYAMAQREGKIPANGRVILVGFGAGLTYGATLIDNRGGQ</sequence>
<dbReference type="RefSeq" id="WP_087358055.1">
    <property type="nucleotide sequence ID" value="NZ_AP031415.1"/>
</dbReference>
<keyword evidence="9" id="KW-0511">Multifunctional enzyme</keyword>
<dbReference type="InterPro" id="IPR013747">
    <property type="entry name" value="ACP_syn_III_C"/>
</dbReference>
<dbReference type="GO" id="GO:0033818">
    <property type="term" value="F:beta-ketoacyl-acyl-carrier-protein synthase III activity"/>
    <property type="evidence" value="ECO:0007669"/>
    <property type="project" value="UniProtKB-UniRule"/>
</dbReference>
<comment type="domain">
    <text evidence="9">The last Arg residue of the ACP-binding site is essential for the weak association between ACP/AcpP and FabH.</text>
</comment>
<dbReference type="GO" id="GO:0004315">
    <property type="term" value="F:3-oxoacyl-[acyl-carrier-protein] synthase activity"/>
    <property type="evidence" value="ECO:0007669"/>
    <property type="project" value="InterPro"/>
</dbReference>
<dbReference type="Pfam" id="PF08541">
    <property type="entry name" value="ACP_syn_III_C"/>
    <property type="match status" value="1"/>
</dbReference>
<evidence type="ECO:0000256" key="8">
    <source>
        <dbReference type="ARBA" id="ARBA00023315"/>
    </source>
</evidence>
<accession>A0A1Y4SWR6</accession>
<feature type="domain" description="Beta-ketoacyl-[acyl-carrier-protein] synthase III C-terminal" evidence="10">
    <location>
        <begin position="231"/>
        <end position="318"/>
    </location>
</feature>
<dbReference type="NCBIfam" id="NF006829">
    <property type="entry name" value="PRK09352.1"/>
    <property type="match status" value="1"/>
</dbReference>
<dbReference type="InterPro" id="IPR004655">
    <property type="entry name" value="FabH"/>
</dbReference>
<keyword evidence="4 9" id="KW-0808">Transferase</keyword>
<evidence type="ECO:0000313" key="13">
    <source>
        <dbReference type="Proteomes" id="UP000195305"/>
    </source>
</evidence>
<comment type="pathway">
    <text evidence="9">Lipid metabolism; fatty acid biosynthesis.</text>
</comment>
<feature type="active site" evidence="9">
    <location>
        <position position="247"/>
    </location>
</feature>
<gene>
    <name evidence="9" type="primary">fabH</name>
    <name evidence="12" type="ORF">B5E75_07040</name>
</gene>
<dbReference type="InterPro" id="IPR016039">
    <property type="entry name" value="Thiolase-like"/>
</dbReference>
<keyword evidence="2 9" id="KW-0963">Cytoplasm</keyword>
<dbReference type="GO" id="GO:0005737">
    <property type="term" value="C:cytoplasm"/>
    <property type="evidence" value="ECO:0007669"/>
    <property type="project" value="UniProtKB-SubCell"/>
</dbReference>
<comment type="caution">
    <text evidence="12">The sequence shown here is derived from an EMBL/GenBank/DDBJ whole genome shotgun (WGS) entry which is preliminary data.</text>
</comment>
<dbReference type="AlphaFoldDB" id="A0A1Y4SWR6"/>
<evidence type="ECO:0000313" key="12">
    <source>
        <dbReference type="EMBL" id="OUQ34387.1"/>
    </source>
</evidence>
<keyword evidence="3 9" id="KW-0444">Lipid biosynthesis</keyword>
<dbReference type="NCBIfam" id="TIGR00747">
    <property type="entry name" value="fabH"/>
    <property type="match status" value="1"/>
</dbReference>
<evidence type="ECO:0000259" key="11">
    <source>
        <dbReference type="Pfam" id="PF08545"/>
    </source>
</evidence>
<dbReference type="OrthoDB" id="9815506at2"/>
<evidence type="ECO:0000256" key="3">
    <source>
        <dbReference type="ARBA" id="ARBA00022516"/>
    </source>
</evidence>
<evidence type="ECO:0000256" key="2">
    <source>
        <dbReference type="ARBA" id="ARBA00022490"/>
    </source>
</evidence>
<keyword evidence="5 9" id="KW-0276">Fatty acid metabolism</keyword>
<dbReference type="GO" id="GO:0044550">
    <property type="term" value="P:secondary metabolite biosynthetic process"/>
    <property type="evidence" value="ECO:0007669"/>
    <property type="project" value="TreeGrafter"/>
</dbReference>